<feature type="compositionally biased region" description="Low complexity" evidence="1">
    <location>
        <begin position="27"/>
        <end position="49"/>
    </location>
</feature>
<feature type="compositionally biased region" description="Low complexity" evidence="1">
    <location>
        <begin position="85"/>
        <end position="124"/>
    </location>
</feature>
<accession>A0AAV6FCV7</accession>
<dbReference type="EMBL" id="JADWDJ010000024">
    <property type="protein sequence ID" value="KAG5260609.1"/>
    <property type="molecule type" value="Genomic_DNA"/>
</dbReference>
<sequence length="234" mass="23966">MEESQPSPSSQREVLIIPLYPNATPVSTIHQTSSPSSPQTPISATASSPQTTSNATVSSPRGPGSQLFAELLESHANRSLRKASPEPAASPPREATPSPVATPQSLSLSLSTSTTSNATVSSPTGPAGLQLFAELLESHARRSSQKASGPAASPPRETTPSPVAPPPPVATPQSLSLPLTQQPSPTVPGGCGLGNPQLLKELKQPPPLKHVSAHKGLTTVFSGGADPISKFSHQ</sequence>
<feature type="region of interest" description="Disordered" evidence="1">
    <location>
        <begin position="25"/>
        <end position="211"/>
    </location>
</feature>
<proteinExistence type="predicted"/>
<dbReference type="Proteomes" id="UP000823561">
    <property type="component" value="Chromosome 24"/>
</dbReference>
<feature type="compositionally biased region" description="Polar residues" evidence="1">
    <location>
        <begin position="173"/>
        <end position="184"/>
    </location>
</feature>
<dbReference type="AlphaFoldDB" id="A0AAV6FCV7"/>
<comment type="caution">
    <text evidence="2">The sequence shown here is derived from an EMBL/GenBank/DDBJ whole genome shotgun (WGS) entry which is preliminary data.</text>
</comment>
<keyword evidence="3" id="KW-1185">Reference proteome</keyword>
<name>A0AAV6FCV7_9TELE</name>
<feature type="compositionally biased region" description="Polar residues" evidence="1">
    <location>
        <begin position="50"/>
        <end position="59"/>
    </location>
</feature>
<gene>
    <name evidence="2" type="ORF">AALO_G00294410</name>
</gene>
<reference evidence="2" key="1">
    <citation type="submission" date="2020-10" db="EMBL/GenBank/DDBJ databases">
        <title>Chromosome-scale genome assembly of the Allis shad, Alosa alosa.</title>
        <authorList>
            <person name="Margot Z."/>
            <person name="Christophe K."/>
            <person name="Cabau C."/>
            <person name="Louis A."/>
            <person name="Berthelot C."/>
            <person name="Parey E."/>
            <person name="Roest Crollius H."/>
            <person name="Montfort J."/>
            <person name="Robinson-Rechavi M."/>
            <person name="Bucao C."/>
            <person name="Bouchez O."/>
            <person name="Gislard M."/>
            <person name="Lluch J."/>
            <person name="Milhes M."/>
            <person name="Lampietro C."/>
            <person name="Lopez Roques C."/>
            <person name="Donnadieu C."/>
            <person name="Braasch I."/>
            <person name="Desvignes T."/>
            <person name="Postlethwait J."/>
            <person name="Bobe J."/>
            <person name="Guiguen Y."/>
        </authorList>
    </citation>
    <scope>NUCLEOTIDE SEQUENCE</scope>
    <source>
        <strain evidence="2">M-15738</strain>
        <tissue evidence="2">Blood</tissue>
    </source>
</reference>
<evidence type="ECO:0000313" key="3">
    <source>
        <dbReference type="Proteomes" id="UP000823561"/>
    </source>
</evidence>
<organism evidence="2 3">
    <name type="scientific">Alosa alosa</name>
    <name type="common">allis shad</name>
    <dbReference type="NCBI Taxonomy" id="278164"/>
    <lineage>
        <taxon>Eukaryota</taxon>
        <taxon>Metazoa</taxon>
        <taxon>Chordata</taxon>
        <taxon>Craniata</taxon>
        <taxon>Vertebrata</taxon>
        <taxon>Euteleostomi</taxon>
        <taxon>Actinopterygii</taxon>
        <taxon>Neopterygii</taxon>
        <taxon>Teleostei</taxon>
        <taxon>Clupei</taxon>
        <taxon>Clupeiformes</taxon>
        <taxon>Clupeoidei</taxon>
        <taxon>Clupeidae</taxon>
        <taxon>Alosa</taxon>
    </lineage>
</organism>
<evidence type="ECO:0000313" key="2">
    <source>
        <dbReference type="EMBL" id="KAG5260609.1"/>
    </source>
</evidence>
<evidence type="ECO:0000256" key="1">
    <source>
        <dbReference type="SAM" id="MobiDB-lite"/>
    </source>
</evidence>
<protein>
    <submittedName>
        <fullName evidence="2">Uncharacterized protein</fullName>
    </submittedName>
</protein>